<dbReference type="EMBL" id="JPJI01000032">
    <property type="protein sequence ID" value="KEZ92299.1"/>
    <property type="molecule type" value="Genomic_DNA"/>
</dbReference>
<evidence type="ECO:0008006" key="4">
    <source>
        <dbReference type="Google" id="ProtNLM"/>
    </source>
</evidence>
<accession>A0A084JTL5</accession>
<feature type="chain" id="PRO_5001777371" description="Secretion system C-terminal sorting domain-containing protein" evidence="1">
    <location>
        <begin position="25"/>
        <end position="401"/>
    </location>
</feature>
<gene>
    <name evidence="2" type="ORF">IL45_09110</name>
</gene>
<keyword evidence="1" id="KW-0732">Signal</keyword>
<organism evidence="2 3">
    <name type="scientific">Nonlabens ulvanivorans</name>
    <name type="common">Persicivirga ulvanivorans</name>
    <dbReference type="NCBI Taxonomy" id="906888"/>
    <lineage>
        <taxon>Bacteria</taxon>
        <taxon>Pseudomonadati</taxon>
        <taxon>Bacteroidota</taxon>
        <taxon>Flavobacteriia</taxon>
        <taxon>Flavobacteriales</taxon>
        <taxon>Flavobacteriaceae</taxon>
        <taxon>Nonlabens</taxon>
    </lineage>
</organism>
<name>A0A084JTL5_NONUL</name>
<reference evidence="2 3" key="1">
    <citation type="submission" date="2014-07" db="EMBL/GenBank/DDBJ databases">
        <title>Draft genome sequence of Nonlabens ulvanivorans, an ulvan degrading bacterium.</title>
        <authorList>
            <person name="Kopel M."/>
            <person name="Helbert W."/>
            <person name="Henrissat B."/>
            <person name="Doniger T."/>
            <person name="Banin E."/>
        </authorList>
    </citation>
    <scope>NUCLEOTIDE SEQUENCE [LARGE SCALE GENOMIC DNA]</scope>
    <source>
        <strain evidence="2 3">PLR</strain>
    </source>
</reference>
<proteinExistence type="predicted"/>
<dbReference type="InterPro" id="IPR008964">
    <property type="entry name" value="Invasin/intimin_cell_adhesion"/>
</dbReference>
<evidence type="ECO:0000313" key="3">
    <source>
        <dbReference type="Proteomes" id="UP000028531"/>
    </source>
</evidence>
<dbReference type="Gene3D" id="2.60.40.10">
    <property type="entry name" value="Immunoglobulins"/>
    <property type="match status" value="1"/>
</dbReference>
<dbReference type="Proteomes" id="UP000028531">
    <property type="component" value="Unassembled WGS sequence"/>
</dbReference>
<dbReference type="SUPFAM" id="SSF49373">
    <property type="entry name" value="Invasin/intimin cell-adhesion fragments"/>
    <property type="match status" value="1"/>
</dbReference>
<evidence type="ECO:0000313" key="2">
    <source>
        <dbReference type="EMBL" id="KEZ92299.1"/>
    </source>
</evidence>
<sequence length="401" mass="44390">MRIKATSLLIIMLLILSNSMIQDAATPELGISPLNHKLTYTAGHKINLKFKGNNTSAHDLLLSYNLGSTIVNPQMKGSFVNYKIPQFISNMSGMVKWQLVNTTQRGRFTITPVSQTVKMETYIGPPSIIAGNSDYSMAVSIPLDSLDNVQKDDTAVLFNYNKETTRTQNLSTVDNLIAFDYIYSTEKTGNILFAANVDEQFSKEFTVEIKAGLPVDFTLSRKRNHPYADGNQLVTFYTSILKDRYNNIASDETLVTFYITNSSGAVLQTTGTTIKGIATASMIHPEKAEKWSVTAAVAGIASSDTITMEFEQVFDNYDIQLNDGNRTITVGPLKSFMGQIIPDGVTVELKIKGKNINENYLKQSYNGQVQFKLNPDLIPNGIYNIEVITGGISRKIKNVKL</sequence>
<comment type="caution">
    <text evidence="2">The sequence shown here is derived from an EMBL/GenBank/DDBJ whole genome shotgun (WGS) entry which is preliminary data.</text>
</comment>
<dbReference type="InterPro" id="IPR013783">
    <property type="entry name" value="Ig-like_fold"/>
</dbReference>
<evidence type="ECO:0000256" key="1">
    <source>
        <dbReference type="SAM" id="SignalP"/>
    </source>
</evidence>
<dbReference type="AlphaFoldDB" id="A0A084JTL5"/>
<feature type="signal peptide" evidence="1">
    <location>
        <begin position="1"/>
        <end position="24"/>
    </location>
</feature>
<protein>
    <recommendedName>
        <fullName evidence="4">Secretion system C-terminal sorting domain-containing protein</fullName>
    </recommendedName>
</protein>